<dbReference type="PROSITE" id="PS50041">
    <property type="entry name" value="C_TYPE_LECTIN_2"/>
    <property type="match status" value="1"/>
</dbReference>
<evidence type="ECO:0000256" key="1">
    <source>
        <dbReference type="ARBA" id="ARBA00009820"/>
    </source>
</evidence>
<dbReference type="Gene3D" id="3.10.100.10">
    <property type="entry name" value="Mannose-Binding Protein A, subunit A"/>
    <property type="match status" value="1"/>
</dbReference>
<name>A0ABR9X5G6_9RHOB</name>
<dbReference type="Proteomes" id="UP000607796">
    <property type="component" value="Unassembled WGS sequence"/>
</dbReference>
<keyword evidence="4" id="KW-1185">Reference proteome</keyword>
<dbReference type="InterPro" id="IPR011659">
    <property type="entry name" value="WD40"/>
</dbReference>
<organism evidence="3 4">
    <name type="scientific">Salipiger mangrovisoli</name>
    <dbReference type="NCBI Taxonomy" id="2865933"/>
    <lineage>
        <taxon>Bacteria</taxon>
        <taxon>Pseudomonadati</taxon>
        <taxon>Pseudomonadota</taxon>
        <taxon>Alphaproteobacteria</taxon>
        <taxon>Rhodobacterales</taxon>
        <taxon>Roseobacteraceae</taxon>
        <taxon>Salipiger</taxon>
    </lineage>
</organism>
<comment type="similarity">
    <text evidence="1">Belongs to the TolB family.</text>
</comment>
<dbReference type="PANTHER" id="PTHR36842:SF1">
    <property type="entry name" value="PROTEIN TOLB"/>
    <property type="match status" value="1"/>
</dbReference>
<dbReference type="Pfam" id="PF07676">
    <property type="entry name" value="PD40"/>
    <property type="match status" value="3"/>
</dbReference>
<dbReference type="InterPro" id="IPR001304">
    <property type="entry name" value="C-type_lectin-like"/>
</dbReference>
<proteinExistence type="inferred from homology"/>
<dbReference type="RefSeq" id="WP_194136092.1">
    <property type="nucleotide sequence ID" value="NZ_JADFFK010000014.1"/>
</dbReference>
<gene>
    <name evidence="3" type="ORF">IQ782_18225</name>
</gene>
<evidence type="ECO:0000313" key="3">
    <source>
        <dbReference type="EMBL" id="MBE9638796.1"/>
    </source>
</evidence>
<dbReference type="InterPro" id="IPR016186">
    <property type="entry name" value="C-type_lectin-like/link_sf"/>
</dbReference>
<dbReference type="InterPro" id="IPR011042">
    <property type="entry name" value="6-blade_b-propeller_TolB-like"/>
</dbReference>
<dbReference type="SUPFAM" id="SSF82171">
    <property type="entry name" value="DPP6 N-terminal domain-like"/>
    <property type="match status" value="1"/>
</dbReference>
<dbReference type="Gene3D" id="2.60.120.260">
    <property type="entry name" value="Galactose-binding domain-like"/>
    <property type="match status" value="2"/>
</dbReference>
<sequence>MATQLKVVSVDLVSTDSDGVQGDKASSQGHLSADGTWLVFQSSSKLVPEDVNTYGDVYLKNLTTGVVERLTVDPSVAATEEGGWNPAISADGTRVAFGVTYLYPPGSTFFAEEAVAFKDLLTGEDMLVSSDAQGMVAQGTGFGAQLSPDGTQVAFLSDAKNLVPGVDFTGYGVFLKDIASGAVSLISSSAEGEGANGSSADSSFSPDGATVAFFSRGDNLIEDDGNGVGDVFIKDFATGTVTRVSVASDGTEGNGESSGGAFSADGTKLLFASRATNLVAHDGNGSQDLFIKDLITGAVEMVTTDNSGNQWIGDSYGGVFSPDGTKIAFFNDTTSLSVRDSNGEWDIFVKDLITGTVTAVSTNVAGEIGDGISFWHEFLPDGSGIVFTSAASNLVADDTNGGWDVFISTFEEQELGEIVQWSEAEGGNGHWYQYVEGPLTRAEAKAEAESRSHLGLPGYLATITSAEENDFILAMTPPNVWAGGTDERAEGVWEWATGPEAGDVFWTRSSGALGYADWGGYEPNNAWSEPPGEDYLTAHSLYATGTWADSGVPPNPNQAFGYVVEYSDLTRPPAQIGLGRTEAEAIDIDSGFRVQRNPWASEDAFLQVAGRGEAVASGGFSGAAGVYTIIVGYFDEADGASSLRFEVNGETLDAWVWDADPAGNTVTGAAASKRVIPFVTLETGDMLTLAGTADGGEPLRTDYIDIRPAPAATAPFNVEAETLEITKDFQIFTNPHASGDAYLQAGGGPDQRALYDFDGAAGLYDLTIGYFDESDGVSRMSVWLNGAEVDSWLWDGDFGDAIVTPAGAAQHTLFALDLAPGDRIELIGRPDGGEPLRTDYLHFDPLRLALGAEAFLFT</sequence>
<evidence type="ECO:0000313" key="4">
    <source>
        <dbReference type="Proteomes" id="UP000607796"/>
    </source>
</evidence>
<reference evidence="3 4" key="1">
    <citation type="journal article" date="2021" name="Int. J. Syst. Evol. Microbiol.">
        <title>Salipiger mangrovisoli sp. nov., isolated from mangrove soil and the proposal for the reclassification of Paraphaeobacter pallidus as Salipiger pallidus comb. nov.</title>
        <authorList>
            <person name="Du J."/>
            <person name="Liu Y."/>
            <person name="Pei T."/>
            <person name="Deng M.R."/>
            <person name="Zhu H."/>
        </authorList>
    </citation>
    <scope>NUCLEOTIDE SEQUENCE [LARGE SCALE GENOMIC DNA]</scope>
    <source>
        <strain evidence="3 4">6D45A</strain>
    </source>
</reference>
<dbReference type="EMBL" id="JADFFK010000014">
    <property type="protein sequence ID" value="MBE9638796.1"/>
    <property type="molecule type" value="Genomic_DNA"/>
</dbReference>
<dbReference type="Gene3D" id="2.120.10.30">
    <property type="entry name" value="TolB, C-terminal domain"/>
    <property type="match status" value="2"/>
</dbReference>
<feature type="domain" description="C-type lectin" evidence="2">
    <location>
        <begin position="427"/>
        <end position="549"/>
    </location>
</feature>
<dbReference type="PANTHER" id="PTHR36842">
    <property type="entry name" value="PROTEIN TOLB HOMOLOG"/>
    <property type="match status" value="1"/>
</dbReference>
<accession>A0ABR9X5G6</accession>
<dbReference type="InterPro" id="IPR016187">
    <property type="entry name" value="CTDL_fold"/>
</dbReference>
<comment type="caution">
    <text evidence="3">The sequence shown here is derived from an EMBL/GenBank/DDBJ whole genome shotgun (WGS) entry which is preliminary data.</text>
</comment>
<protein>
    <submittedName>
        <fullName evidence="3">PD40 domain-containing protein</fullName>
    </submittedName>
</protein>
<dbReference type="SUPFAM" id="SSF56436">
    <property type="entry name" value="C-type lectin-like"/>
    <property type="match status" value="1"/>
</dbReference>
<evidence type="ECO:0000259" key="2">
    <source>
        <dbReference type="PROSITE" id="PS50041"/>
    </source>
</evidence>